<sequence>MRFFTNLSIPSFFFLLISYSTLARAARFDIINNCAQTATAVPVGGRQLDHGQTCSLDVPAGTKAARIWARTSCHFDGARRGSCETGDCATSVLGLREAPNMLAEFSLSQHMNREFIDISLVDGFNHRMEFSSTSGGCNRVIRCTAEHAIGQCPAMLKAPGGTVFHTNEYCCDSGPCGPTPYSRYFKQRCPDAYNYPKDDTATKACPGGANYEVVFCPR</sequence>
<proteinExistence type="predicted"/>
<comment type="caution">
    <text evidence="3">The sequence shown here is derived from an EMBL/GenBank/DDBJ whole genome shotgun (WGS) entry which is preliminary data.</text>
</comment>
<organism evidence="3 4">
    <name type="scientific">Corymbia citriodora subsp. variegata</name>
    <dbReference type="NCBI Taxonomy" id="360336"/>
    <lineage>
        <taxon>Eukaryota</taxon>
        <taxon>Viridiplantae</taxon>
        <taxon>Streptophyta</taxon>
        <taxon>Embryophyta</taxon>
        <taxon>Tracheophyta</taxon>
        <taxon>Spermatophyta</taxon>
        <taxon>Magnoliopsida</taxon>
        <taxon>eudicotyledons</taxon>
        <taxon>Gunneridae</taxon>
        <taxon>Pentapetalae</taxon>
        <taxon>rosids</taxon>
        <taxon>malvids</taxon>
        <taxon>Myrtales</taxon>
        <taxon>Myrtaceae</taxon>
        <taxon>Myrtoideae</taxon>
        <taxon>Eucalypteae</taxon>
        <taxon>Corymbia</taxon>
    </lineage>
</organism>
<name>A0A8T0CNA3_CORYI</name>
<evidence type="ECO:0000313" key="3">
    <source>
        <dbReference type="EMBL" id="KAF7848694.1"/>
    </source>
</evidence>
<keyword evidence="4" id="KW-1185">Reference proteome</keyword>
<feature type="signal peptide" evidence="2">
    <location>
        <begin position="1"/>
        <end position="25"/>
    </location>
</feature>
<feature type="disulfide bond" evidence="1">
    <location>
        <begin position="34"/>
        <end position="216"/>
    </location>
</feature>
<feature type="disulfide bond" evidence="1">
    <location>
        <begin position="73"/>
        <end position="83"/>
    </location>
</feature>
<dbReference type="Pfam" id="PF00314">
    <property type="entry name" value="Thaumatin"/>
    <property type="match status" value="1"/>
</dbReference>
<dbReference type="PROSITE" id="PS51367">
    <property type="entry name" value="THAUMATIN_2"/>
    <property type="match status" value="1"/>
</dbReference>
<feature type="chain" id="PRO_5035810175" description="Thaumatin-like protein" evidence="2">
    <location>
        <begin position="26"/>
        <end position="218"/>
    </location>
</feature>
<dbReference type="Gene3D" id="2.60.110.10">
    <property type="entry name" value="Thaumatin"/>
    <property type="match status" value="1"/>
</dbReference>
<accession>A0A8T0CNA3</accession>
<dbReference type="InterPro" id="IPR001938">
    <property type="entry name" value="Thaumatin"/>
</dbReference>
<dbReference type="PRINTS" id="PR00347">
    <property type="entry name" value="THAUMATIN"/>
</dbReference>
<keyword evidence="2" id="KW-0732">Signal</keyword>
<feature type="disulfide bond" evidence="1">
    <location>
        <begin position="171"/>
        <end position="176"/>
    </location>
</feature>
<dbReference type="Proteomes" id="UP000806378">
    <property type="component" value="Unassembled WGS sequence"/>
</dbReference>
<evidence type="ECO:0000256" key="2">
    <source>
        <dbReference type="SAM" id="SignalP"/>
    </source>
</evidence>
<dbReference type="EMBL" id="MU090017">
    <property type="protein sequence ID" value="KAF7848694.1"/>
    <property type="molecule type" value="Genomic_DNA"/>
</dbReference>
<reference evidence="3" key="1">
    <citation type="submission" date="2020-05" db="EMBL/GenBank/DDBJ databases">
        <title>WGS assembly of Corymbia citriodora subspecies variegata.</title>
        <authorList>
            <person name="Barry K."/>
            <person name="Hundley H."/>
            <person name="Shu S."/>
            <person name="Jenkins J."/>
            <person name="Grimwood J."/>
            <person name="Baten A."/>
        </authorList>
    </citation>
    <scope>NUCLEOTIDE SEQUENCE</scope>
    <source>
        <strain evidence="3">CV2-018</strain>
    </source>
</reference>
<dbReference type="SMART" id="SM00205">
    <property type="entry name" value="THN"/>
    <property type="match status" value="1"/>
</dbReference>
<dbReference type="Gramene" id="rna-gnl|WGS:JABURB|Cocit.L1730.1">
    <property type="protein sequence ID" value="cds-KAF7848694.1"/>
    <property type="gene ID" value="gene-BT93_L1730"/>
</dbReference>
<keyword evidence="1" id="KW-1015">Disulfide bond</keyword>
<evidence type="ECO:0008006" key="5">
    <source>
        <dbReference type="Google" id="ProtNLM"/>
    </source>
</evidence>
<dbReference type="AlphaFoldDB" id="A0A8T0CNA3"/>
<evidence type="ECO:0000313" key="4">
    <source>
        <dbReference type="Proteomes" id="UP000806378"/>
    </source>
</evidence>
<gene>
    <name evidence="3" type="ORF">BT93_L1730</name>
</gene>
<evidence type="ECO:0000256" key="1">
    <source>
        <dbReference type="PIRSR" id="PIRSR002703-1"/>
    </source>
</evidence>
<feature type="disulfide bond" evidence="1">
    <location>
        <begin position="143"/>
        <end position="189"/>
    </location>
</feature>
<dbReference type="PIRSF" id="PIRSF002703">
    <property type="entry name" value="Thaumatin"/>
    <property type="match status" value="1"/>
</dbReference>
<protein>
    <recommendedName>
        <fullName evidence="5">Thaumatin-like protein</fullName>
    </recommendedName>
</protein>
<dbReference type="InterPro" id="IPR037176">
    <property type="entry name" value="Osmotin/thaumatin-like_sf"/>
</dbReference>
<dbReference type="SUPFAM" id="SSF49870">
    <property type="entry name" value="Osmotin, thaumatin-like protein"/>
    <property type="match status" value="1"/>
</dbReference>
<dbReference type="PANTHER" id="PTHR31048">
    <property type="entry name" value="OS03G0233200 PROTEIN"/>
    <property type="match status" value="1"/>
</dbReference>
<dbReference type="OrthoDB" id="430315at2759"/>